<name>A0A840MC33_9PROT</name>
<comment type="caution">
    <text evidence="1">The sequence shown here is derived from an EMBL/GenBank/DDBJ whole genome shotgun (WGS) entry which is preliminary data.</text>
</comment>
<keyword evidence="2" id="KW-1185">Reference proteome</keyword>
<organism evidence="1 2">
    <name type="scientific">Chitinivorax tropicus</name>
    <dbReference type="NCBI Taxonomy" id="714531"/>
    <lineage>
        <taxon>Bacteria</taxon>
        <taxon>Pseudomonadati</taxon>
        <taxon>Pseudomonadota</taxon>
        <taxon>Betaproteobacteria</taxon>
        <taxon>Chitinivorax</taxon>
    </lineage>
</organism>
<reference evidence="1 2" key="1">
    <citation type="submission" date="2020-08" db="EMBL/GenBank/DDBJ databases">
        <title>Genomic Encyclopedia of Type Strains, Phase IV (KMG-IV): sequencing the most valuable type-strain genomes for metagenomic binning, comparative biology and taxonomic classification.</title>
        <authorList>
            <person name="Goeker M."/>
        </authorList>
    </citation>
    <scope>NUCLEOTIDE SEQUENCE [LARGE SCALE GENOMIC DNA]</scope>
    <source>
        <strain evidence="1 2">DSM 27165</strain>
    </source>
</reference>
<accession>A0A840MC33</accession>
<proteinExistence type="predicted"/>
<protein>
    <submittedName>
        <fullName evidence="1">Uncharacterized protein</fullName>
    </submittedName>
</protein>
<dbReference type="Proteomes" id="UP000575898">
    <property type="component" value="Unassembled WGS sequence"/>
</dbReference>
<evidence type="ECO:0000313" key="1">
    <source>
        <dbReference type="EMBL" id="MBB5016884.1"/>
    </source>
</evidence>
<sequence length="66" mass="7324">MMQQPICEKQPGLVLAWLTVCVSGMGGIPPSHGLAFESGQSRCCRPWGRWLIESGRNPLPRYLGIR</sequence>
<gene>
    <name evidence="1" type="ORF">HNQ59_000146</name>
</gene>
<dbReference type="AlphaFoldDB" id="A0A840MC33"/>
<evidence type="ECO:0000313" key="2">
    <source>
        <dbReference type="Proteomes" id="UP000575898"/>
    </source>
</evidence>
<dbReference type="EMBL" id="JACHHY010000001">
    <property type="protein sequence ID" value="MBB5016884.1"/>
    <property type="molecule type" value="Genomic_DNA"/>
</dbReference>